<evidence type="ECO:0000256" key="1">
    <source>
        <dbReference type="SAM" id="MobiDB-lite"/>
    </source>
</evidence>
<dbReference type="AlphaFoldDB" id="A0A7S1F3T0"/>
<sequence>MAFIIRFCCGKLPQDEAGSTRFDSVSAKLKTVSPEEIKPMPRSIAIDCTTMVPEDLYDQLVEAGELARRRGQHRLTYDPRPPASCDVYVSRESRRSAPMYQGKSDN</sequence>
<organism evidence="2">
    <name type="scientific">Noctiluca scintillans</name>
    <name type="common">Sea sparkle</name>
    <name type="synonym">Red tide dinoflagellate</name>
    <dbReference type="NCBI Taxonomy" id="2966"/>
    <lineage>
        <taxon>Eukaryota</taxon>
        <taxon>Sar</taxon>
        <taxon>Alveolata</taxon>
        <taxon>Dinophyceae</taxon>
        <taxon>Noctilucales</taxon>
        <taxon>Noctilucaceae</taxon>
        <taxon>Noctiluca</taxon>
    </lineage>
</organism>
<feature type="region of interest" description="Disordered" evidence="1">
    <location>
        <begin position="72"/>
        <end position="106"/>
    </location>
</feature>
<gene>
    <name evidence="2" type="ORF">NSCI0253_LOCUS15488</name>
</gene>
<accession>A0A7S1F3T0</accession>
<protein>
    <submittedName>
        <fullName evidence="2">Uncharacterized protein</fullName>
    </submittedName>
</protein>
<evidence type="ECO:0000313" key="2">
    <source>
        <dbReference type="EMBL" id="CAD8841140.1"/>
    </source>
</evidence>
<dbReference type="EMBL" id="HBFQ01022075">
    <property type="protein sequence ID" value="CAD8841140.1"/>
    <property type="molecule type" value="Transcribed_RNA"/>
</dbReference>
<name>A0A7S1F3T0_NOCSC</name>
<proteinExistence type="predicted"/>
<reference evidence="2" key="1">
    <citation type="submission" date="2021-01" db="EMBL/GenBank/DDBJ databases">
        <authorList>
            <person name="Corre E."/>
            <person name="Pelletier E."/>
            <person name="Niang G."/>
            <person name="Scheremetjew M."/>
            <person name="Finn R."/>
            <person name="Kale V."/>
            <person name="Holt S."/>
            <person name="Cochrane G."/>
            <person name="Meng A."/>
            <person name="Brown T."/>
            <person name="Cohen L."/>
        </authorList>
    </citation>
    <scope>NUCLEOTIDE SEQUENCE</scope>
</reference>